<accession>A0A543I5N0</accession>
<sequence>MAPHLVLGAGLIGTELTRQLVARGDTITLVTRRGTELPGTAALARDASDADGLIDAAAGAQTIFLCTNPPYADWAAQWPPIFAAAIAAARATGARLVVMGNLYGYGRAEQPMTEHTPFQPAEGKGEIRAEGWRRIRAAQDRGEVRAVEVRASDYVGPYAGATAHLGRDFFAALLASKTARVVGSPTEPHAWSYLPDIAATLIAAADATADSHWGRAWVVPSTTRTRVEIAREINEAYGCAGRVARLPRGLLRAAGLVSGNLREVARSSYQFEAPFLLDSTETERELGVSATPWSEVLAATVASYRTE</sequence>
<dbReference type="InterPro" id="IPR001509">
    <property type="entry name" value="Epimerase_deHydtase"/>
</dbReference>
<name>A0A543I5N0_9MICO</name>
<gene>
    <name evidence="2" type="ORF">FB466_0732</name>
</gene>
<dbReference type="SUPFAM" id="SSF51735">
    <property type="entry name" value="NAD(P)-binding Rossmann-fold domains"/>
    <property type="match status" value="1"/>
</dbReference>
<reference evidence="2 3" key="1">
    <citation type="submission" date="2019-06" db="EMBL/GenBank/DDBJ databases">
        <title>Sequencing the genomes of 1000 actinobacteria strains.</title>
        <authorList>
            <person name="Klenk H.-P."/>
        </authorList>
    </citation>
    <scope>NUCLEOTIDE SEQUENCE [LARGE SCALE GENOMIC DNA]</scope>
    <source>
        <strain evidence="2 3">DSM 18031</strain>
    </source>
</reference>
<dbReference type="AlphaFoldDB" id="A0A543I5N0"/>
<feature type="domain" description="NAD-dependent epimerase/dehydratase" evidence="1">
    <location>
        <begin position="5"/>
        <end position="214"/>
    </location>
</feature>
<dbReference type="EMBL" id="VFPN01000001">
    <property type="protein sequence ID" value="TQM65912.1"/>
    <property type="molecule type" value="Genomic_DNA"/>
</dbReference>
<evidence type="ECO:0000259" key="1">
    <source>
        <dbReference type="Pfam" id="PF01370"/>
    </source>
</evidence>
<keyword evidence="3" id="KW-1185">Reference proteome</keyword>
<dbReference type="Gene3D" id="3.40.50.720">
    <property type="entry name" value="NAD(P)-binding Rossmann-like Domain"/>
    <property type="match status" value="1"/>
</dbReference>
<evidence type="ECO:0000313" key="2">
    <source>
        <dbReference type="EMBL" id="TQM65912.1"/>
    </source>
</evidence>
<dbReference type="InterPro" id="IPR036291">
    <property type="entry name" value="NAD(P)-bd_dom_sf"/>
</dbReference>
<evidence type="ECO:0000313" key="3">
    <source>
        <dbReference type="Proteomes" id="UP000318331"/>
    </source>
</evidence>
<dbReference type="Proteomes" id="UP000318331">
    <property type="component" value="Unassembled WGS sequence"/>
</dbReference>
<organism evidence="2 3">
    <name type="scientific">Klugiella xanthotipulae</name>
    <dbReference type="NCBI Taxonomy" id="244735"/>
    <lineage>
        <taxon>Bacteria</taxon>
        <taxon>Bacillati</taxon>
        <taxon>Actinomycetota</taxon>
        <taxon>Actinomycetes</taxon>
        <taxon>Micrococcales</taxon>
        <taxon>Microbacteriaceae</taxon>
        <taxon>Klugiella</taxon>
    </lineage>
</organism>
<dbReference type="RefSeq" id="WP_141915887.1">
    <property type="nucleotide sequence ID" value="NZ_BAAAYS010000026.1"/>
</dbReference>
<dbReference type="Pfam" id="PF01370">
    <property type="entry name" value="Epimerase"/>
    <property type="match status" value="1"/>
</dbReference>
<proteinExistence type="predicted"/>
<protein>
    <submittedName>
        <fullName evidence="2">Nucleoside-diphosphate-sugar epimerase</fullName>
    </submittedName>
</protein>
<dbReference type="OrthoDB" id="8205493at2"/>
<comment type="caution">
    <text evidence="2">The sequence shown here is derived from an EMBL/GenBank/DDBJ whole genome shotgun (WGS) entry which is preliminary data.</text>
</comment>